<keyword evidence="3" id="KW-1185">Reference proteome</keyword>
<protein>
    <submittedName>
        <fullName evidence="2">Uncharacterized protein</fullName>
    </submittedName>
</protein>
<organism evidence="2 3">
    <name type="scientific">Podila minutissima</name>
    <dbReference type="NCBI Taxonomy" id="64525"/>
    <lineage>
        <taxon>Eukaryota</taxon>
        <taxon>Fungi</taxon>
        <taxon>Fungi incertae sedis</taxon>
        <taxon>Mucoromycota</taxon>
        <taxon>Mortierellomycotina</taxon>
        <taxon>Mortierellomycetes</taxon>
        <taxon>Mortierellales</taxon>
        <taxon>Mortierellaceae</taxon>
        <taxon>Podila</taxon>
    </lineage>
</organism>
<feature type="compositionally biased region" description="Low complexity" evidence="1">
    <location>
        <begin position="76"/>
        <end position="92"/>
    </location>
</feature>
<dbReference type="AlphaFoldDB" id="A0A9P5SGH6"/>
<feature type="region of interest" description="Disordered" evidence="1">
    <location>
        <begin position="397"/>
        <end position="427"/>
    </location>
</feature>
<gene>
    <name evidence="2" type="ORF">BG006_009660</name>
</gene>
<feature type="region of interest" description="Disordered" evidence="1">
    <location>
        <begin position="256"/>
        <end position="367"/>
    </location>
</feature>
<feature type="compositionally biased region" description="Polar residues" evidence="1">
    <location>
        <begin position="397"/>
        <end position="406"/>
    </location>
</feature>
<comment type="caution">
    <text evidence="2">The sequence shown here is derived from an EMBL/GenBank/DDBJ whole genome shotgun (WGS) entry which is preliminary data.</text>
</comment>
<dbReference type="Proteomes" id="UP000696485">
    <property type="component" value="Unassembled WGS sequence"/>
</dbReference>
<evidence type="ECO:0000313" key="3">
    <source>
        <dbReference type="Proteomes" id="UP000696485"/>
    </source>
</evidence>
<feature type="compositionally biased region" description="Basic and acidic residues" evidence="1">
    <location>
        <begin position="265"/>
        <end position="276"/>
    </location>
</feature>
<feature type="region of interest" description="Disordered" evidence="1">
    <location>
        <begin position="52"/>
        <end position="98"/>
    </location>
</feature>
<reference evidence="2" key="1">
    <citation type="journal article" date="2020" name="Fungal Divers.">
        <title>Resolving the Mortierellaceae phylogeny through synthesis of multi-gene phylogenetics and phylogenomics.</title>
        <authorList>
            <person name="Vandepol N."/>
            <person name="Liber J."/>
            <person name="Desiro A."/>
            <person name="Na H."/>
            <person name="Kennedy M."/>
            <person name="Barry K."/>
            <person name="Grigoriev I.V."/>
            <person name="Miller A.N."/>
            <person name="O'Donnell K."/>
            <person name="Stajich J.E."/>
            <person name="Bonito G."/>
        </authorList>
    </citation>
    <scope>NUCLEOTIDE SEQUENCE</scope>
    <source>
        <strain evidence="2">NVP1</strain>
    </source>
</reference>
<name>A0A9P5SGH6_9FUNG</name>
<sequence>MELMLNGSMDRSLMAKASFWDQDERDDEGCMSGEISFSSLLATDLEMLDSLKNEHRQGGSGKKTIAKEKKKRERQQQQQHQQKSKQKQQQPQINSHRKKPSIYQASIDFLASYHGPTHTGQGEYSARYLKKAAEQGKHPADWSAIERFAPDLSSKNDPSGSRSRFASVASANSSTTLLLHTDDDGAILLVSTRPTPTQFYSALKTRRALRTLVTNNEQEFENMLERGFIWSPVSELVDPNNPDDDEVLEDQDQDFMIPLPISPPEKSKDRLRDYTRDYTSTPREVPRRKGSTPAIFYSPPGCNSSSDLLNEDQGAPARLQSAAPRSLSMSGTPRPRRTDYVAPSLRAAARQPSSIPVRKRSDQSDDMSANLAAARRVAEVERPSTRVIEAWRQKTLGRTSNPQLSARGSPAAREHQRATELDGHLPSIGQQRLHSHDRQVASYASDLPVLKTRQIFCEKPEGLTKYQMDYRDSSNYNLVAPASPTPTSHPHHHFWSSKGDPFLGDSDSLAPGQVLDCHHARYDNHRLAHIPCYQVNESRVNSPPFTVSGVSIVPRSVHRDVVKVDRGFVITNNSRRNRSSAQDECGSEVTDVVTPASGFETTRIDDAAVAAPESGCWRPVQLCQTPVMQTFALP</sequence>
<proteinExistence type="predicted"/>
<accession>A0A9P5SGH6</accession>
<feature type="compositionally biased region" description="Basic and acidic residues" evidence="1">
    <location>
        <begin position="412"/>
        <end position="423"/>
    </location>
</feature>
<evidence type="ECO:0000256" key="1">
    <source>
        <dbReference type="SAM" id="MobiDB-lite"/>
    </source>
</evidence>
<evidence type="ECO:0000313" key="2">
    <source>
        <dbReference type="EMBL" id="KAF9326982.1"/>
    </source>
</evidence>
<dbReference type="EMBL" id="JAAAUY010000714">
    <property type="protein sequence ID" value="KAF9326982.1"/>
    <property type="molecule type" value="Genomic_DNA"/>
</dbReference>